<comment type="subcellular location">
    <subcellularLocation>
        <location evidence="1">Membrane</location>
        <topology evidence="1">Multi-pass membrane protein</topology>
    </subcellularLocation>
</comment>
<feature type="region of interest" description="Disordered" evidence="6">
    <location>
        <begin position="426"/>
        <end position="480"/>
    </location>
</feature>
<dbReference type="Proteomes" id="UP000256645">
    <property type="component" value="Unassembled WGS sequence"/>
</dbReference>
<gene>
    <name evidence="9" type="ORF">BP6252_12697</name>
</gene>
<comment type="similarity">
    <text evidence="5">Belongs to the SAT4 family.</text>
</comment>
<evidence type="ECO:0000256" key="5">
    <source>
        <dbReference type="ARBA" id="ARBA00038359"/>
    </source>
</evidence>
<evidence type="ECO:0000313" key="9">
    <source>
        <dbReference type="EMBL" id="RDW59610.1"/>
    </source>
</evidence>
<feature type="transmembrane region" description="Helical" evidence="7">
    <location>
        <begin position="114"/>
        <end position="138"/>
    </location>
</feature>
<organism evidence="9 10">
    <name type="scientific">Coleophoma cylindrospora</name>
    <dbReference type="NCBI Taxonomy" id="1849047"/>
    <lineage>
        <taxon>Eukaryota</taxon>
        <taxon>Fungi</taxon>
        <taxon>Dikarya</taxon>
        <taxon>Ascomycota</taxon>
        <taxon>Pezizomycotina</taxon>
        <taxon>Leotiomycetes</taxon>
        <taxon>Helotiales</taxon>
        <taxon>Dermateaceae</taxon>
        <taxon>Coleophoma</taxon>
    </lineage>
</organism>
<feature type="transmembrane region" description="Helical" evidence="7">
    <location>
        <begin position="318"/>
        <end position="338"/>
    </location>
</feature>
<reference evidence="9 10" key="1">
    <citation type="journal article" date="2018" name="IMA Fungus">
        <title>IMA Genome-F 9: Draft genome sequence of Annulohypoxylon stygium, Aspergillus mulundensis, Berkeleyomyces basicola (syn. Thielaviopsis basicola), Ceratocystis smalleyi, two Cercospora beticola strains, Coleophoma cylindrospora, Fusarium fracticaudum, Phialophora cf. hyalina, and Morchella septimelata.</title>
        <authorList>
            <person name="Wingfield B.D."/>
            <person name="Bills G.F."/>
            <person name="Dong Y."/>
            <person name="Huang W."/>
            <person name="Nel W.J."/>
            <person name="Swalarsk-Parry B.S."/>
            <person name="Vaghefi N."/>
            <person name="Wilken P.M."/>
            <person name="An Z."/>
            <person name="de Beer Z.W."/>
            <person name="De Vos L."/>
            <person name="Chen L."/>
            <person name="Duong T.A."/>
            <person name="Gao Y."/>
            <person name="Hammerbacher A."/>
            <person name="Kikkert J.R."/>
            <person name="Li Y."/>
            <person name="Li H."/>
            <person name="Li K."/>
            <person name="Li Q."/>
            <person name="Liu X."/>
            <person name="Ma X."/>
            <person name="Naidoo K."/>
            <person name="Pethybridge S.J."/>
            <person name="Sun J."/>
            <person name="Steenkamp E.T."/>
            <person name="van der Nest M.A."/>
            <person name="van Wyk S."/>
            <person name="Wingfield M.J."/>
            <person name="Xiong C."/>
            <person name="Yue Q."/>
            <person name="Zhang X."/>
        </authorList>
    </citation>
    <scope>NUCLEOTIDE SEQUENCE [LARGE SCALE GENOMIC DNA]</scope>
    <source>
        <strain evidence="9 10">BP6252</strain>
    </source>
</reference>
<dbReference type="InterPro" id="IPR052337">
    <property type="entry name" value="SAT4-like"/>
</dbReference>
<keyword evidence="3 7" id="KW-1133">Transmembrane helix</keyword>
<evidence type="ECO:0000256" key="4">
    <source>
        <dbReference type="ARBA" id="ARBA00023136"/>
    </source>
</evidence>
<feature type="transmembrane region" description="Helical" evidence="7">
    <location>
        <begin position="190"/>
        <end position="214"/>
    </location>
</feature>
<protein>
    <recommendedName>
        <fullName evidence="8">Rhodopsin domain-containing protein</fullName>
    </recommendedName>
</protein>
<dbReference type="EMBL" id="PDLM01000016">
    <property type="protein sequence ID" value="RDW59610.1"/>
    <property type="molecule type" value="Genomic_DNA"/>
</dbReference>
<feature type="transmembrane region" description="Helical" evidence="7">
    <location>
        <begin position="249"/>
        <end position="267"/>
    </location>
</feature>
<dbReference type="PANTHER" id="PTHR33048:SF129">
    <property type="entry name" value="INTEGRAL MEMBRANE PROTEIN-RELATED"/>
    <property type="match status" value="1"/>
</dbReference>
<name>A0A3D8QD74_9HELO</name>
<evidence type="ECO:0000256" key="2">
    <source>
        <dbReference type="ARBA" id="ARBA00022692"/>
    </source>
</evidence>
<feature type="domain" description="Rhodopsin" evidence="8">
    <location>
        <begin position="95"/>
        <end position="337"/>
    </location>
</feature>
<dbReference type="Pfam" id="PF20684">
    <property type="entry name" value="Fung_rhodopsin"/>
    <property type="match status" value="1"/>
</dbReference>
<evidence type="ECO:0000256" key="3">
    <source>
        <dbReference type="ARBA" id="ARBA00022989"/>
    </source>
</evidence>
<feature type="transmembrane region" description="Helical" evidence="7">
    <location>
        <begin position="158"/>
        <end position="178"/>
    </location>
</feature>
<evidence type="ECO:0000256" key="1">
    <source>
        <dbReference type="ARBA" id="ARBA00004141"/>
    </source>
</evidence>
<dbReference type="AlphaFoldDB" id="A0A3D8QD74"/>
<keyword evidence="4 7" id="KW-0472">Membrane</keyword>
<keyword evidence="2 7" id="KW-0812">Transmembrane</keyword>
<dbReference type="InterPro" id="IPR049326">
    <property type="entry name" value="Rhodopsin_dom_fungi"/>
</dbReference>
<evidence type="ECO:0000259" key="8">
    <source>
        <dbReference type="Pfam" id="PF20684"/>
    </source>
</evidence>
<keyword evidence="10" id="KW-1185">Reference proteome</keyword>
<comment type="caution">
    <text evidence="9">The sequence shown here is derived from an EMBL/GenBank/DDBJ whole genome shotgun (WGS) entry which is preliminary data.</text>
</comment>
<evidence type="ECO:0000256" key="6">
    <source>
        <dbReference type="SAM" id="MobiDB-lite"/>
    </source>
</evidence>
<evidence type="ECO:0000256" key="7">
    <source>
        <dbReference type="SAM" id="Phobius"/>
    </source>
</evidence>
<dbReference type="PANTHER" id="PTHR33048">
    <property type="entry name" value="PTH11-LIKE INTEGRAL MEMBRANE PROTEIN (AFU_ORTHOLOGUE AFUA_5G11245)"/>
    <property type="match status" value="1"/>
</dbReference>
<dbReference type="GO" id="GO:0016020">
    <property type="term" value="C:membrane"/>
    <property type="evidence" value="ECO:0007669"/>
    <property type="project" value="UniProtKB-SubCell"/>
</dbReference>
<accession>A0A3D8QD74</accession>
<sequence>MSSTSILSASTTATATSTALPSGSISALIGNPPATEKDYWIVKYLLLAFHSDADPMLGIVVPPVRPNPYHYETRGPKILTSMIIAITVMVIVTGLRLGVRMFRRGLRMGWDDAFIIPGVLLALAWPALQIAAVVYGGAGKHMYDVTYEEYGVFKTCTNLSKVVFFLSVGFIKVSICFFNRRLTSLTGRAWNIFNNVFLGLLASYLIAALFMNIFQCQPAYGGWDAIRIGKEGVAAKCQSDSVFGSALSTIHVIMDFGLLSVPIIVLWKVKMSFGTKLRLYIVFGFGGMSAIGSVVRQVEQGRLSSDVLYTFVPLQDWTLVDLTFGVVAASLPILSAFIPQKWKSVTGSGPTKPYGYGYAGGENSTQRAYIRSTRRTSITGKRERSDSEENIVRTDEVELTYQKRDLKQDNGMLDNKEMNIEIMESNSPTASFGSGRGNRGPRNNSVRTPGSSVRARHELEYGQDGVIADSSHQAWVGQAR</sequence>
<dbReference type="STRING" id="1849047.A0A3D8QD74"/>
<feature type="transmembrane region" description="Helical" evidence="7">
    <location>
        <begin position="78"/>
        <end position="102"/>
    </location>
</feature>
<proteinExistence type="inferred from homology"/>
<feature type="transmembrane region" description="Helical" evidence="7">
    <location>
        <begin position="279"/>
        <end position="298"/>
    </location>
</feature>
<evidence type="ECO:0000313" key="10">
    <source>
        <dbReference type="Proteomes" id="UP000256645"/>
    </source>
</evidence>
<dbReference type="OrthoDB" id="5429740at2759"/>